<dbReference type="InterPro" id="IPR044611">
    <property type="entry name" value="E3A/B/C-like"/>
</dbReference>
<dbReference type="EC" id="2.3.2.26" evidence="2"/>
<proteinExistence type="predicted"/>
<organism evidence="8 9">
    <name type="scientific">Glutinoglossum americanum</name>
    <dbReference type="NCBI Taxonomy" id="1670608"/>
    <lineage>
        <taxon>Eukaryota</taxon>
        <taxon>Fungi</taxon>
        <taxon>Dikarya</taxon>
        <taxon>Ascomycota</taxon>
        <taxon>Pezizomycotina</taxon>
        <taxon>Geoglossomycetes</taxon>
        <taxon>Geoglossales</taxon>
        <taxon>Geoglossaceae</taxon>
        <taxon>Glutinoglossum</taxon>
    </lineage>
</organism>
<feature type="compositionally biased region" description="Polar residues" evidence="6">
    <location>
        <begin position="267"/>
        <end position="276"/>
    </location>
</feature>
<dbReference type="Proteomes" id="UP000698800">
    <property type="component" value="Unassembled WGS sequence"/>
</dbReference>
<comment type="catalytic activity">
    <reaction evidence="1">
        <text>S-ubiquitinyl-[E2 ubiquitin-conjugating enzyme]-L-cysteine + [acceptor protein]-L-lysine = [E2 ubiquitin-conjugating enzyme]-L-cysteine + N(6)-ubiquitinyl-[acceptor protein]-L-lysine.</text>
        <dbReference type="EC" id="2.3.2.26"/>
    </reaction>
</comment>
<keyword evidence="3" id="KW-0808">Transferase</keyword>
<protein>
    <recommendedName>
        <fullName evidence="2">HECT-type E3 ubiquitin transferase</fullName>
        <ecNumber evidence="2">2.3.2.26</ecNumber>
    </recommendedName>
</protein>
<gene>
    <name evidence="8" type="ORF">FGG08_001059</name>
</gene>
<sequence>MMSRFYSLRQDRAQGMAGPKGRAHDAFGLDSTDDENVVAPIGVFPSPSTKHDQGKARQSGSEIDLVAGNCMTCDSLVRWPRELNVFRCTICLTINDLKPQAAAGMVNRPQANVPPISLEKTQSIIDNCLTSYLEAKHKSSGTQKIQLTVPQHGPSRTVGRTNVDNWPSNTKEPGAQDPATTYLTSPPRFDGERPFDAIPPALDPVAYSRSLPERDPPLLDRMDRGGFGGGVPSAPTRPPPPVPRGAETGLSSIHHICNQMAEVTVNGGRNSPNQGRTSEDGDEGKCPGENSIFRPLEKYILACFASWDCVNNSFVMDRPTLPARAASEGTKEVCMSVKEPSKHHAAPLSGLDAKTLLLGDFAENGSWWTGGQGQSRRPGGSSHRRDRSADCISGGRGRGIFNAKVSCVDWAEISKWYELLLGAGKDWRSKWLEVADTYVDADRERVQGGATVGGEDPRVVRDIQHIGNEIGDARRRVHRVLLKATENLLKRPGRPLNSPQDIHFILVILANPLLYPLPLPRTQVHPVPREREPLANQRRLALPKGGSQHSRKSLVTTGPGQHSGITKRILGLLSNLPNECHHGLVSWFSQLPISHFRRIVELVGCFVTYRLTRQHATKRSDDSDPTSGLVPSLTGHGVGSQAHLHAALGVTGPSKSSDNKQKPMLYSDDWQIKAAARVMALLFSANNSGNRRKVNSSVTGALDAGITNVSLATRHQIIPTSGFYNTLLDYSDLIADFEAWEFRRGRFSFCQYPFFLSIWAKIHIMEYDARRQMEVKAREAFFDSIMSRRAVSQYLVLKVRRDCLVEDSLRGVSEVVGSGQEDIKKGLRIEFLGEEGVDAGGLRKEWFLLLVRDVFDPAHGMFVYDEDSHHCYFNPNSFETSDQFFLVGVVLGLAIYNSTILDVALPPFAFKKLLASAPSLSGPTTFSFRPAPSYTLEDLRELRPSLANGLRQLLEFDGNVEETFCRDFVAEVDRYGQVMQIPLCPGGETRSVTNASRQEFVDLYIHYLLDTSVARQFEPFKRGFYTVCGGNALSLFRPEEIELLVRGSDEPLDILSLRAVAIYENWGIVSPGDTEPLIRWFWEFFETANPRNQRKLLGFITGSDRIPAMGTTSLVIKIVCLGEDSERFPVARTCFNALCIWRYRTRDKLERKLWTAVTESEGFGLK</sequence>
<dbReference type="PANTHER" id="PTHR45700:SF8">
    <property type="entry name" value="HECT-TYPE E3 UBIQUITIN TRANSFERASE"/>
    <property type="match status" value="1"/>
</dbReference>
<evidence type="ECO:0000256" key="4">
    <source>
        <dbReference type="ARBA" id="ARBA00022786"/>
    </source>
</evidence>
<accession>A0A9P8L5L4</accession>
<keyword evidence="4 5" id="KW-0833">Ubl conjugation pathway</keyword>
<feature type="compositionally biased region" description="Polar residues" evidence="6">
    <location>
        <begin position="158"/>
        <end position="171"/>
    </location>
</feature>
<feature type="domain" description="HECT" evidence="7">
    <location>
        <begin position="819"/>
        <end position="1166"/>
    </location>
</feature>
<dbReference type="SMART" id="SM00119">
    <property type="entry name" value="HECTc"/>
    <property type="match status" value="1"/>
</dbReference>
<evidence type="ECO:0000313" key="8">
    <source>
        <dbReference type="EMBL" id="KAH0544830.1"/>
    </source>
</evidence>
<name>A0A9P8L5L4_9PEZI</name>
<dbReference type="Gene3D" id="3.30.2160.10">
    <property type="entry name" value="Hect, E3 ligase catalytic domain"/>
    <property type="match status" value="1"/>
</dbReference>
<feature type="compositionally biased region" description="Polar residues" evidence="6">
    <location>
        <begin position="553"/>
        <end position="562"/>
    </location>
</feature>
<evidence type="ECO:0000256" key="6">
    <source>
        <dbReference type="SAM" id="MobiDB-lite"/>
    </source>
</evidence>
<evidence type="ECO:0000256" key="5">
    <source>
        <dbReference type="PROSITE-ProRule" id="PRU00104"/>
    </source>
</evidence>
<feature type="region of interest" description="Disordered" evidence="6">
    <location>
        <begin position="368"/>
        <end position="390"/>
    </location>
</feature>
<keyword evidence="9" id="KW-1185">Reference proteome</keyword>
<dbReference type="InterPro" id="IPR035983">
    <property type="entry name" value="Hect_E3_ubiquitin_ligase"/>
</dbReference>
<evidence type="ECO:0000256" key="1">
    <source>
        <dbReference type="ARBA" id="ARBA00000885"/>
    </source>
</evidence>
<feature type="region of interest" description="Disordered" evidence="6">
    <location>
        <begin position="265"/>
        <end position="286"/>
    </location>
</feature>
<feature type="compositionally biased region" description="Basic and acidic residues" evidence="6">
    <location>
        <begin position="277"/>
        <end position="286"/>
    </location>
</feature>
<dbReference type="InterPro" id="IPR000569">
    <property type="entry name" value="HECT_dom"/>
</dbReference>
<evidence type="ECO:0000259" key="7">
    <source>
        <dbReference type="PROSITE" id="PS50237"/>
    </source>
</evidence>
<dbReference type="SUPFAM" id="SSF56204">
    <property type="entry name" value="Hect, E3 ligase catalytic domain"/>
    <property type="match status" value="1"/>
</dbReference>
<comment type="caution">
    <text evidence="8">The sequence shown here is derived from an EMBL/GenBank/DDBJ whole genome shotgun (WGS) entry which is preliminary data.</text>
</comment>
<feature type="region of interest" description="Disordered" evidence="6">
    <location>
        <begin position="541"/>
        <end position="562"/>
    </location>
</feature>
<dbReference type="CDD" id="cd00078">
    <property type="entry name" value="HECTc"/>
    <property type="match status" value="1"/>
</dbReference>
<evidence type="ECO:0000256" key="3">
    <source>
        <dbReference type="ARBA" id="ARBA00022679"/>
    </source>
</evidence>
<dbReference type="EMBL" id="JAGHQL010000013">
    <property type="protein sequence ID" value="KAH0544830.1"/>
    <property type="molecule type" value="Genomic_DNA"/>
</dbReference>
<reference evidence="8" key="1">
    <citation type="submission" date="2021-03" db="EMBL/GenBank/DDBJ databases">
        <title>Comparative genomics and phylogenomic investigation of the class Geoglossomycetes provide insights into ecological specialization and systematics.</title>
        <authorList>
            <person name="Melie T."/>
            <person name="Pirro S."/>
            <person name="Miller A.N."/>
            <person name="Quandt A."/>
        </authorList>
    </citation>
    <scope>NUCLEOTIDE SEQUENCE</scope>
    <source>
        <strain evidence="8">GBOQ0MN5Z8</strain>
    </source>
</reference>
<dbReference type="Gene3D" id="3.30.2410.10">
    <property type="entry name" value="Hect, E3 ligase catalytic domain"/>
    <property type="match status" value="1"/>
</dbReference>
<feature type="region of interest" description="Disordered" evidence="6">
    <location>
        <begin position="143"/>
        <end position="181"/>
    </location>
</feature>
<dbReference type="GO" id="GO:0000209">
    <property type="term" value="P:protein polyubiquitination"/>
    <property type="evidence" value="ECO:0007669"/>
    <property type="project" value="InterPro"/>
</dbReference>
<dbReference type="OrthoDB" id="8068875at2759"/>
<dbReference type="PANTHER" id="PTHR45700">
    <property type="entry name" value="UBIQUITIN-PROTEIN LIGASE E3C"/>
    <property type="match status" value="1"/>
</dbReference>
<feature type="active site" description="Glycyl thioester intermediate" evidence="5">
    <location>
        <position position="1134"/>
    </location>
</feature>
<dbReference type="AlphaFoldDB" id="A0A9P8L5L4"/>
<dbReference type="GO" id="GO:0061630">
    <property type="term" value="F:ubiquitin protein ligase activity"/>
    <property type="evidence" value="ECO:0007669"/>
    <property type="project" value="UniProtKB-EC"/>
</dbReference>
<evidence type="ECO:0000256" key="2">
    <source>
        <dbReference type="ARBA" id="ARBA00012485"/>
    </source>
</evidence>
<feature type="region of interest" description="Disordered" evidence="6">
    <location>
        <begin position="614"/>
        <end position="634"/>
    </location>
</feature>
<feature type="region of interest" description="Disordered" evidence="6">
    <location>
        <begin position="223"/>
        <end position="244"/>
    </location>
</feature>
<dbReference type="Gene3D" id="3.90.1750.10">
    <property type="entry name" value="Hect, E3 ligase catalytic domains"/>
    <property type="match status" value="1"/>
</dbReference>
<evidence type="ECO:0000313" key="9">
    <source>
        <dbReference type="Proteomes" id="UP000698800"/>
    </source>
</evidence>
<dbReference type="Pfam" id="PF00632">
    <property type="entry name" value="HECT"/>
    <property type="match status" value="1"/>
</dbReference>
<dbReference type="PROSITE" id="PS50237">
    <property type="entry name" value="HECT"/>
    <property type="match status" value="1"/>
</dbReference>